<organism evidence="1 2">
    <name type="scientific">Dallia pectoralis</name>
    <name type="common">Alaska blackfish</name>
    <dbReference type="NCBI Taxonomy" id="75939"/>
    <lineage>
        <taxon>Eukaryota</taxon>
        <taxon>Metazoa</taxon>
        <taxon>Chordata</taxon>
        <taxon>Craniata</taxon>
        <taxon>Vertebrata</taxon>
        <taxon>Euteleostomi</taxon>
        <taxon>Actinopterygii</taxon>
        <taxon>Neopterygii</taxon>
        <taxon>Teleostei</taxon>
        <taxon>Protacanthopterygii</taxon>
        <taxon>Esociformes</taxon>
        <taxon>Umbridae</taxon>
        <taxon>Dallia</taxon>
    </lineage>
</organism>
<evidence type="ECO:0000313" key="1">
    <source>
        <dbReference type="EMBL" id="KAJ7986861.1"/>
    </source>
</evidence>
<accession>A0ACC2F682</accession>
<sequence length="95" mass="10430">MEGVVPPHSVSALPSKQKVFVPPVRDRLRPDGGVSCQHRRKSPYTPAATPGGGGGGVTWDDEMRHDCAKVERVLLSWNHGGRFDDKEMQEPTELP</sequence>
<dbReference type="Proteomes" id="UP001157502">
    <property type="component" value="Chromosome 33"/>
</dbReference>
<protein>
    <submittedName>
        <fullName evidence="1">Uncharacterized protein</fullName>
    </submittedName>
</protein>
<reference evidence="1" key="1">
    <citation type="submission" date="2021-05" db="EMBL/GenBank/DDBJ databases">
        <authorList>
            <person name="Pan Q."/>
            <person name="Jouanno E."/>
            <person name="Zahm M."/>
            <person name="Klopp C."/>
            <person name="Cabau C."/>
            <person name="Louis A."/>
            <person name="Berthelot C."/>
            <person name="Parey E."/>
            <person name="Roest Crollius H."/>
            <person name="Montfort J."/>
            <person name="Robinson-Rechavi M."/>
            <person name="Bouchez O."/>
            <person name="Lampietro C."/>
            <person name="Lopez Roques C."/>
            <person name="Donnadieu C."/>
            <person name="Postlethwait J."/>
            <person name="Bobe J."/>
            <person name="Dillon D."/>
            <person name="Chandos A."/>
            <person name="von Hippel F."/>
            <person name="Guiguen Y."/>
        </authorList>
    </citation>
    <scope>NUCLEOTIDE SEQUENCE</scope>
    <source>
        <strain evidence="1">YG-Jan2019</strain>
    </source>
</reference>
<gene>
    <name evidence="1" type="ORF">DPEC_G00332800</name>
</gene>
<proteinExistence type="predicted"/>
<evidence type="ECO:0000313" key="2">
    <source>
        <dbReference type="Proteomes" id="UP001157502"/>
    </source>
</evidence>
<keyword evidence="2" id="KW-1185">Reference proteome</keyword>
<dbReference type="EMBL" id="CM055760">
    <property type="protein sequence ID" value="KAJ7986861.1"/>
    <property type="molecule type" value="Genomic_DNA"/>
</dbReference>
<name>A0ACC2F682_DALPE</name>
<comment type="caution">
    <text evidence="1">The sequence shown here is derived from an EMBL/GenBank/DDBJ whole genome shotgun (WGS) entry which is preliminary data.</text>
</comment>